<sequence>MEKSPMRPDHAGSFMRFGNHGPGNRRWEREGKVEKPVASHSAKSVGHSSPGDEDGGFLVLAQKMKELELMDLGDVEHLLDLEEALHYYSHLTSPVFLDIVHKFFMEIYSEFSTVREPIRTNNSKRRSRSMEF</sequence>
<dbReference type="EMBL" id="JBJKBG010000006">
    <property type="protein sequence ID" value="KAL3735851.1"/>
    <property type="molecule type" value="Genomic_DNA"/>
</dbReference>
<evidence type="ECO:0000313" key="3">
    <source>
        <dbReference type="Proteomes" id="UP001634007"/>
    </source>
</evidence>
<proteinExistence type="predicted"/>
<accession>A0ABD3KFS0</accession>
<evidence type="ECO:0000313" key="2">
    <source>
        <dbReference type="EMBL" id="KAL3735851.1"/>
    </source>
</evidence>
<name>A0ABD3KFS0_EUCGL</name>
<organism evidence="2 3">
    <name type="scientific">Eucalyptus globulus</name>
    <name type="common">Tasmanian blue gum</name>
    <dbReference type="NCBI Taxonomy" id="34317"/>
    <lineage>
        <taxon>Eukaryota</taxon>
        <taxon>Viridiplantae</taxon>
        <taxon>Streptophyta</taxon>
        <taxon>Embryophyta</taxon>
        <taxon>Tracheophyta</taxon>
        <taxon>Spermatophyta</taxon>
        <taxon>Magnoliopsida</taxon>
        <taxon>eudicotyledons</taxon>
        <taxon>Gunneridae</taxon>
        <taxon>Pentapetalae</taxon>
        <taxon>rosids</taxon>
        <taxon>malvids</taxon>
        <taxon>Myrtales</taxon>
        <taxon>Myrtaceae</taxon>
        <taxon>Myrtoideae</taxon>
        <taxon>Eucalypteae</taxon>
        <taxon>Eucalyptus</taxon>
    </lineage>
</organism>
<feature type="compositionally biased region" description="Basic and acidic residues" evidence="1">
    <location>
        <begin position="1"/>
        <end position="10"/>
    </location>
</feature>
<comment type="caution">
    <text evidence="2">The sequence shown here is derived from an EMBL/GenBank/DDBJ whole genome shotgun (WGS) entry which is preliminary data.</text>
</comment>
<dbReference type="PANTHER" id="PTHR35461:SF1">
    <property type="entry name" value="LOW PROTEIN: ATP-DEPENDENT RNA HELICASE-LIKE PROTEIN"/>
    <property type="match status" value="1"/>
</dbReference>
<keyword evidence="3" id="KW-1185">Reference proteome</keyword>
<reference evidence="2 3" key="1">
    <citation type="submission" date="2024-11" db="EMBL/GenBank/DDBJ databases">
        <title>Chromosome-level genome assembly of Eucalyptus globulus Labill. provides insights into its genome evolution.</title>
        <authorList>
            <person name="Li X."/>
        </authorList>
    </citation>
    <scope>NUCLEOTIDE SEQUENCE [LARGE SCALE GENOMIC DNA]</scope>
    <source>
        <strain evidence="2">CL2024</strain>
        <tissue evidence="2">Fresh tender leaves</tissue>
    </source>
</reference>
<dbReference type="AlphaFoldDB" id="A0ABD3KFS0"/>
<dbReference type="Proteomes" id="UP001634007">
    <property type="component" value="Unassembled WGS sequence"/>
</dbReference>
<evidence type="ECO:0000256" key="1">
    <source>
        <dbReference type="SAM" id="MobiDB-lite"/>
    </source>
</evidence>
<feature type="compositionally biased region" description="Basic and acidic residues" evidence="1">
    <location>
        <begin position="25"/>
        <end position="37"/>
    </location>
</feature>
<dbReference type="PANTHER" id="PTHR35461">
    <property type="entry name" value="BNAANNG14610D PROTEIN"/>
    <property type="match status" value="1"/>
</dbReference>
<gene>
    <name evidence="2" type="ORF">ACJRO7_024905</name>
</gene>
<feature type="region of interest" description="Disordered" evidence="1">
    <location>
        <begin position="1"/>
        <end position="53"/>
    </location>
</feature>
<protein>
    <submittedName>
        <fullName evidence="2">Uncharacterized protein</fullName>
    </submittedName>
</protein>